<evidence type="ECO:0000313" key="14">
    <source>
        <dbReference type="Proteomes" id="UP000800981"/>
    </source>
</evidence>
<evidence type="ECO:0000256" key="8">
    <source>
        <dbReference type="ARBA" id="ARBA00023008"/>
    </source>
</evidence>
<organism evidence="13 14">
    <name type="scientific">Motilibacter deserti</name>
    <dbReference type="NCBI Taxonomy" id="2714956"/>
    <lineage>
        <taxon>Bacteria</taxon>
        <taxon>Bacillati</taxon>
        <taxon>Actinomycetota</taxon>
        <taxon>Actinomycetes</taxon>
        <taxon>Motilibacterales</taxon>
        <taxon>Motilibacteraceae</taxon>
        <taxon>Motilibacter</taxon>
    </lineage>
</organism>
<dbReference type="Proteomes" id="UP000800981">
    <property type="component" value="Unassembled WGS sequence"/>
</dbReference>
<evidence type="ECO:0000256" key="10">
    <source>
        <dbReference type="ARBA" id="ARBA00048968"/>
    </source>
</evidence>
<dbReference type="SUPFAM" id="SSF64438">
    <property type="entry name" value="CNF1/YfiH-like putative cysteine hydrolases"/>
    <property type="match status" value="1"/>
</dbReference>
<keyword evidence="4" id="KW-0808">Transferase</keyword>
<comment type="catalytic activity">
    <reaction evidence="11">
        <text>S-methyl-5'-thioadenosine + phosphate = 5-(methylsulfanyl)-alpha-D-ribose 1-phosphate + adenine</text>
        <dbReference type="Rhea" id="RHEA:11852"/>
        <dbReference type="ChEBI" id="CHEBI:16708"/>
        <dbReference type="ChEBI" id="CHEBI:17509"/>
        <dbReference type="ChEBI" id="CHEBI:43474"/>
        <dbReference type="ChEBI" id="CHEBI:58533"/>
        <dbReference type="EC" id="2.4.2.28"/>
    </reaction>
    <physiologicalReaction direction="left-to-right" evidence="11">
        <dbReference type="Rhea" id="RHEA:11853"/>
    </physiologicalReaction>
</comment>
<proteinExistence type="inferred from homology"/>
<evidence type="ECO:0000256" key="12">
    <source>
        <dbReference type="RuleBase" id="RU361274"/>
    </source>
</evidence>
<evidence type="ECO:0000256" key="3">
    <source>
        <dbReference type="ARBA" id="ARBA00007353"/>
    </source>
</evidence>
<dbReference type="InterPro" id="IPR003730">
    <property type="entry name" value="Cu_polyphenol_OxRdtase"/>
</dbReference>
<gene>
    <name evidence="13" type="primary">pgeF</name>
    <name evidence="13" type="ORF">G9H71_08565</name>
</gene>
<comment type="catalytic activity">
    <reaction evidence="10">
        <text>adenosine + phosphate = alpha-D-ribose 1-phosphate + adenine</text>
        <dbReference type="Rhea" id="RHEA:27642"/>
        <dbReference type="ChEBI" id="CHEBI:16335"/>
        <dbReference type="ChEBI" id="CHEBI:16708"/>
        <dbReference type="ChEBI" id="CHEBI:43474"/>
        <dbReference type="ChEBI" id="CHEBI:57720"/>
        <dbReference type="EC" id="2.4.2.1"/>
    </reaction>
    <physiologicalReaction direction="left-to-right" evidence="10">
        <dbReference type="Rhea" id="RHEA:27643"/>
    </physiologicalReaction>
</comment>
<evidence type="ECO:0000256" key="5">
    <source>
        <dbReference type="ARBA" id="ARBA00022723"/>
    </source>
</evidence>
<dbReference type="PANTHER" id="PTHR30616:SF2">
    <property type="entry name" value="PURINE NUCLEOSIDE PHOSPHORYLASE LACC1"/>
    <property type="match status" value="1"/>
</dbReference>
<sequence>MARDGRPGMERRDLDGLPAYAWPALDAAGVEAYVTTRAGGVSTGRYASLNLGLHVGDDPAAVVENRARLARALGSGLDDLVFSDQAHQPRVAVVTEAERGRGARDAADALPGTDAVVTAVPGLVLVIQVADCVPLVLVDPVRGLLACVHAGWGGTVRGVTPAAMRQLRELGSDPADLVAAIGPSIAPDGYQVGPDVVAAAESAFGADTGRVVRPDGTGRWSFDLWEANRLQLVAAGVPADAVAVAGLDTGPGTPFFSHRREGPTGRFAVAARLPR</sequence>
<reference evidence="13 14" key="1">
    <citation type="submission" date="2020-03" db="EMBL/GenBank/DDBJ databases">
        <title>Two novel Motilibacter sp.</title>
        <authorList>
            <person name="Liu S."/>
        </authorList>
    </citation>
    <scope>NUCLEOTIDE SEQUENCE [LARGE SCALE GENOMIC DNA]</scope>
    <source>
        <strain evidence="13 14">E257</strain>
    </source>
</reference>
<keyword evidence="5" id="KW-0479">Metal-binding</keyword>
<evidence type="ECO:0000313" key="13">
    <source>
        <dbReference type="EMBL" id="NHC13832.1"/>
    </source>
</evidence>
<dbReference type="CDD" id="cd16833">
    <property type="entry name" value="YfiH"/>
    <property type="match status" value="1"/>
</dbReference>
<evidence type="ECO:0000256" key="11">
    <source>
        <dbReference type="ARBA" id="ARBA00049893"/>
    </source>
</evidence>
<comment type="function">
    <text evidence="2">Purine nucleoside enzyme that catalyzes the phosphorolysis of adenosine and inosine nucleosides, yielding D-ribose 1-phosphate and the respective free bases, adenine and hypoxanthine. Also catalyzes the phosphorolysis of S-methyl-5'-thioadenosine into adenine and S-methyl-5-thio-alpha-D-ribose 1-phosphate. Also has adenosine deaminase activity.</text>
</comment>
<dbReference type="Pfam" id="PF02578">
    <property type="entry name" value="Cu-oxidase_4"/>
    <property type="match status" value="1"/>
</dbReference>
<protein>
    <recommendedName>
        <fullName evidence="12">Purine nucleoside phosphorylase</fullName>
    </recommendedName>
</protein>
<evidence type="ECO:0000256" key="4">
    <source>
        <dbReference type="ARBA" id="ARBA00022679"/>
    </source>
</evidence>
<dbReference type="InterPro" id="IPR011324">
    <property type="entry name" value="Cytotoxic_necrot_fac-like_cat"/>
</dbReference>
<dbReference type="NCBIfam" id="TIGR00726">
    <property type="entry name" value="peptidoglycan editing factor PgeF"/>
    <property type="match status" value="1"/>
</dbReference>
<keyword evidence="8" id="KW-0186">Copper</keyword>
<keyword evidence="7" id="KW-0862">Zinc</keyword>
<dbReference type="Gene3D" id="3.60.140.10">
    <property type="entry name" value="CNF1/YfiH-like putative cysteine hydrolases"/>
    <property type="match status" value="1"/>
</dbReference>
<dbReference type="EMBL" id="JAANNP010000003">
    <property type="protein sequence ID" value="NHC13832.1"/>
    <property type="molecule type" value="Genomic_DNA"/>
</dbReference>
<dbReference type="RefSeq" id="WP_166280769.1">
    <property type="nucleotide sequence ID" value="NZ_JAANNP010000003.1"/>
</dbReference>
<comment type="caution">
    <text evidence="13">The sequence shown here is derived from an EMBL/GenBank/DDBJ whole genome shotgun (WGS) entry which is preliminary data.</text>
</comment>
<accession>A0ABX0GW36</accession>
<evidence type="ECO:0000256" key="7">
    <source>
        <dbReference type="ARBA" id="ARBA00022833"/>
    </source>
</evidence>
<comment type="catalytic activity">
    <reaction evidence="1">
        <text>inosine + phosphate = alpha-D-ribose 1-phosphate + hypoxanthine</text>
        <dbReference type="Rhea" id="RHEA:27646"/>
        <dbReference type="ChEBI" id="CHEBI:17368"/>
        <dbReference type="ChEBI" id="CHEBI:17596"/>
        <dbReference type="ChEBI" id="CHEBI:43474"/>
        <dbReference type="ChEBI" id="CHEBI:57720"/>
        <dbReference type="EC" id="2.4.2.1"/>
    </reaction>
    <physiologicalReaction direction="left-to-right" evidence="1">
        <dbReference type="Rhea" id="RHEA:27647"/>
    </physiologicalReaction>
</comment>
<evidence type="ECO:0000256" key="1">
    <source>
        <dbReference type="ARBA" id="ARBA00000553"/>
    </source>
</evidence>
<evidence type="ECO:0000256" key="2">
    <source>
        <dbReference type="ARBA" id="ARBA00003215"/>
    </source>
</evidence>
<name>A0ABX0GW36_9ACTN</name>
<keyword evidence="6" id="KW-0378">Hydrolase</keyword>
<evidence type="ECO:0000256" key="9">
    <source>
        <dbReference type="ARBA" id="ARBA00047989"/>
    </source>
</evidence>
<comment type="similarity">
    <text evidence="3 12">Belongs to the purine nucleoside phosphorylase YfiH/LACC1 family.</text>
</comment>
<dbReference type="InterPro" id="IPR038371">
    <property type="entry name" value="Cu_polyphenol_OxRdtase_sf"/>
</dbReference>
<comment type="catalytic activity">
    <reaction evidence="9">
        <text>adenosine + H2O + H(+) = inosine + NH4(+)</text>
        <dbReference type="Rhea" id="RHEA:24408"/>
        <dbReference type="ChEBI" id="CHEBI:15377"/>
        <dbReference type="ChEBI" id="CHEBI:15378"/>
        <dbReference type="ChEBI" id="CHEBI:16335"/>
        <dbReference type="ChEBI" id="CHEBI:17596"/>
        <dbReference type="ChEBI" id="CHEBI:28938"/>
        <dbReference type="EC" id="3.5.4.4"/>
    </reaction>
    <physiologicalReaction direction="left-to-right" evidence="9">
        <dbReference type="Rhea" id="RHEA:24409"/>
    </physiologicalReaction>
</comment>
<keyword evidence="14" id="KW-1185">Reference proteome</keyword>
<dbReference type="PANTHER" id="PTHR30616">
    <property type="entry name" value="UNCHARACTERIZED PROTEIN YFIH"/>
    <property type="match status" value="1"/>
</dbReference>
<evidence type="ECO:0000256" key="6">
    <source>
        <dbReference type="ARBA" id="ARBA00022801"/>
    </source>
</evidence>